<comment type="caution">
    <text evidence="3">The sequence shown here is derived from an EMBL/GenBank/DDBJ whole genome shotgun (WGS) entry which is preliminary data.</text>
</comment>
<keyword evidence="1" id="KW-0732">Signal</keyword>
<dbReference type="Gene3D" id="3.40.190.10">
    <property type="entry name" value="Periplasmic binding protein-like II"/>
    <property type="match status" value="1"/>
</dbReference>
<sequence length="529" mass="55390">MTRNPRAAALVAAGAAVALTLAGCGSGAGGGSTGEVVSGGTFTVALNDDPGSLSPLTGVSLVQRGLVRYGYESLAYITADGEIVPWLAESWQETPTSITYTLKQGITCADDTRFTAETAAANVAYQADPAHGTFWHGSNITAGMTATADGATLTITSPEPNPFLLASTGAVEMVCQAGLDDPESLADATNGTALYSLTAAMPGSSYTYTKRDGYTWGPQGVTSDTPGLPDQIVGRVVTDEATAANLLLADELNAASIAGADRKRIEAAGLESVGVLNPIGEMLFNERPDRPTSDERVRRALTLALDRAAVGELVTDGEPEESVSLVNKTPLTCVAGGPLWQLPATDVAAAGALLDEAGWVRGPDGQRSRDGRPLTIRFLYDGGTPSHAAAAEEVQQEWNALGITTELVAEDPAGWSSDLYQSYNWDTGFIQITPGSPVVLSLFFLGETSENGGYNFMAVENPEYEALARQAFTAPSAEAACGLWQQAERELIERVDVFPVAETETPTYMSRATFEMPGAITPTSIRMLG</sequence>
<dbReference type="PROSITE" id="PS51257">
    <property type="entry name" value="PROKAR_LIPOPROTEIN"/>
    <property type="match status" value="1"/>
</dbReference>
<evidence type="ECO:0000259" key="2">
    <source>
        <dbReference type="Pfam" id="PF00496"/>
    </source>
</evidence>
<feature type="domain" description="Solute-binding protein family 5" evidence="2">
    <location>
        <begin position="82"/>
        <end position="437"/>
    </location>
</feature>
<reference evidence="3 4" key="1">
    <citation type="journal article" date="2019" name="Int. J. Syst. Evol. Microbiol.">
        <title>The Global Catalogue of Microorganisms (GCM) 10K type strain sequencing project: providing services to taxonomists for standard genome sequencing and annotation.</title>
        <authorList>
            <consortium name="The Broad Institute Genomics Platform"/>
            <consortium name="The Broad Institute Genome Sequencing Center for Infectious Disease"/>
            <person name="Wu L."/>
            <person name="Ma J."/>
        </authorList>
    </citation>
    <scope>NUCLEOTIDE SEQUENCE [LARGE SCALE GENOMIC DNA]</scope>
    <source>
        <strain evidence="3 4">JCM 11117</strain>
    </source>
</reference>
<dbReference type="InterPro" id="IPR000914">
    <property type="entry name" value="SBP_5_dom"/>
</dbReference>
<protein>
    <submittedName>
        <fullName evidence="3">ABC transporter substrate-binding protein</fullName>
    </submittedName>
</protein>
<dbReference type="InterPro" id="IPR030678">
    <property type="entry name" value="Peptide/Ni-bd"/>
</dbReference>
<evidence type="ECO:0000313" key="3">
    <source>
        <dbReference type="EMBL" id="GAA0923031.1"/>
    </source>
</evidence>
<evidence type="ECO:0000313" key="4">
    <source>
        <dbReference type="Proteomes" id="UP001499967"/>
    </source>
</evidence>
<dbReference type="InterPro" id="IPR039424">
    <property type="entry name" value="SBP_5"/>
</dbReference>
<proteinExistence type="predicted"/>
<feature type="chain" id="PRO_5046183055" evidence="1">
    <location>
        <begin position="23"/>
        <end position="529"/>
    </location>
</feature>
<name>A0ABN1P5A2_9PSEU</name>
<dbReference type="SUPFAM" id="SSF53850">
    <property type="entry name" value="Periplasmic binding protein-like II"/>
    <property type="match status" value="1"/>
</dbReference>
<dbReference type="EMBL" id="BAAAHP010000016">
    <property type="protein sequence ID" value="GAA0923031.1"/>
    <property type="molecule type" value="Genomic_DNA"/>
</dbReference>
<dbReference type="RefSeq" id="WP_343938792.1">
    <property type="nucleotide sequence ID" value="NZ_BAAAHP010000016.1"/>
</dbReference>
<dbReference type="Proteomes" id="UP001499967">
    <property type="component" value="Unassembled WGS sequence"/>
</dbReference>
<feature type="signal peptide" evidence="1">
    <location>
        <begin position="1"/>
        <end position="22"/>
    </location>
</feature>
<dbReference type="PIRSF" id="PIRSF002741">
    <property type="entry name" value="MppA"/>
    <property type="match status" value="1"/>
</dbReference>
<organism evidence="3 4">
    <name type="scientific">Pseudonocardia zijingensis</name>
    <dbReference type="NCBI Taxonomy" id="153376"/>
    <lineage>
        <taxon>Bacteria</taxon>
        <taxon>Bacillati</taxon>
        <taxon>Actinomycetota</taxon>
        <taxon>Actinomycetes</taxon>
        <taxon>Pseudonocardiales</taxon>
        <taxon>Pseudonocardiaceae</taxon>
        <taxon>Pseudonocardia</taxon>
    </lineage>
</organism>
<dbReference type="PANTHER" id="PTHR30290">
    <property type="entry name" value="PERIPLASMIC BINDING COMPONENT OF ABC TRANSPORTER"/>
    <property type="match status" value="1"/>
</dbReference>
<evidence type="ECO:0000256" key="1">
    <source>
        <dbReference type="SAM" id="SignalP"/>
    </source>
</evidence>
<dbReference type="CDD" id="cd00995">
    <property type="entry name" value="PBP2_NikA_DppA_OppA_like"/>
    <property type="match status" value="1"/>
</dbReference>
<dbReference type="PANTHER" id="PTHR30290:SF65">
    <property type="entry name" value="MONOACYL PHOSPHATIDYLINOSITOL TETRAMANNOSIDE-BINDING PROTEIN LPQW-RELATED"/>
    <property type="match status" value="1"/>
</dbReference>
<dbReference type="Gene3D" id="3.10.105.10">
    <property type="entry name" value="Dipeptide-binding Protein, Domain 3"/>
    <property type="match status" value="1"/>
</dbReference>
<accession>A0ABN1P5A2</accession>
<dbReference type="Pfam" id="PF00496">
    <property type="entry name" value="SBP_bac_5"/>
    <property type="match status" value="1"/>
</dbReference>
<keyword evidence="4" id="KW-1185">Reference proteome</keyword>
<gene>
    <name evidence="3" type="ORF">GCM10009559_07000</name>
</gene>